<dbReference type="PANTHER" id="PTHR37162">
    <property type="entry name" value="HAT FAMILY DIMERISATION DOMAINCONTAINING PROTEIN-RELATED"/>
    <property type="match status" value="1"/>
</dbReference>
<dbReference type="OrthoDB" id="6159421at2759"/>
<reference evidence="1" key="1">
    <citation type="submission" date="2021-02" db="EMBL/GenBank/DDBJ databases">
        <authorList>
            <person name="Nowell W R."/>
        </authorList>
    </citation>
    <scope>NUCLEOTIDE SEQUENCE</scope>
</reference>
<comment type="caution">
    <text evidence="1">The sequence shown here is derived from an EMBL/GenBank/DDBJ whole genome shotgun (WGS) entry which is preliminary data.</text>
</comment>
<dbReference type="EMBL" id="CAJOBC010007474">
    <property type="protein sequence ID" value="CAF3933560.1"/>
    <property type="molecule type" value="Genomic_DNA"/>
</dbReference>
<dbReference type="PANTHER" id="PTHR37162:SF1">
    <property type="entry name" value="BED-TYPE DOMAIN-CONTAINING PROTEIN"/>
    <property type="match status" value="1"/>
</dbReference>
<name>A0A814UBA3_9BILA</name>
<dbReference type="Proteomes" id="UP000663829">
    <property type="component" value="Unassembled WGS sequence"/>
</dbReference>
<accession>A0A814UBA3</accession>
<dbReference type="EMBL" id="CAJNOQ010007475">
    <property type="protein sequence ID" value="CAF1169829.1"/>
    <property type="molecule type" value="Genomic_DNA"/>
</dbReference>
<dbReference type="Proteomes" id="UP000681722">
    <property type="component" value="Unassembled WGS sequence"/>
</dbReference>
<protein>
    <submittedName>
        <fullName evidence="1">Uncharacterized protein</fullName>
    </submittedName>
</protein>
<evidence type="ECO:0000313" key="3">
    <source>
        <dbReference type="Proteomes" id="UP000663829"/>
    </source>
</evidence>
<proteinExistence type="predicted"/>
<sequence>MSVVSNVGEGGGENIIITNDNDILLDSEEDNHNDQQPEEEIKTLTTSTVVSKNNDKKKKTKGTFHKSWLLNSDYSSWLEEVKHDVTIARCKACLKTFSIRNGGKTDVNKHMSSKLHSTNMKSFGSNALITSVMTLTSELDKISAAEAAFVYHDVRHGHSYRSQQCTINLTKAIFNTSSSIAKSIACGLTKSRAIVCNVLAPFFTENLINELLNARFYSLSFDASTKGTCKTYPFTVQFFSIVGVKRGLISFLEDSHESANAIFKNAIAVIEDNGLKMENLTSIGADNASVNFGDHHSVYSLFKERWPHLKKGQSSQY</sequence>
<keyword evidence="3" id="KW-1185">Reference proteome</keyword>
<evidence type="ECO:0000313" key="2">
    <source>
        <dbReference type="EMBL" id="CAF3933560.1"/>
    </source>
</evidence>
<evidence type="ECO:0000313" key="1">
    <source>
        <dbReference type="EMBL" id="CAF1169829.1"/>
    </source>
</evidence>
<organism evidence="1 3">
    <name type="scientific">Didymodactylos carnosus</name>
    <dbReference type="NCBI Taxonomy" id="1234261"/>
    <lineage>
        <taxon>Eukaryota</taxon>
        <taxon>Metazoa</taxon>
        <taxon>Spiralia</taxon>
        <taxon>Gnathifera</taxon>
        <taxon>Rotifera</taxon>
        <taxon>Eurotatoria</taxon>
        <taxon>Bdelloidea</taxon>
        <taxon>Philodinida</taxon>
        <taxon>Philodinidae</taxon>
        <taxon>Didymodactylos</taxon>
    </lineage>
</organism>
<dbReference type="AlphaFoldDB" id="A0A814UBA3"/>
<gene>
    <name evidence="1" type="ORF">GPM918_LOCUS22121</name>
    <name evidence="2" type="ORF">SRO942_LOCUS22117</name>
</gene>